<dbReference type="Proteomes" id="UP001178148">
    <property type="component" value="Unassembled WGS sequence"/>
</dbReference>
<dbReference type="EMBL" id="JASXSV010000059">
    <property type="protein sequence ID" value="MDP0590380.1"/>
    <property type="molecule type" value="Genomic_DNA"/>
</dbReference>
<reference evidence="1 2" key="1">
    <citation type="journal article" date="2023" name="bioRxiv">
        <title>An intranuclear bacterial parasite of deep-sea mussels expresses apoptosis inhibitors acquired from its host.</title>
        <authorList>
            <person name="Gonzalez Porras M.A."/>
            <person name="Assie A."/>
            <person name="Tietjen M."/>
            <person name="Violette M."/>
            <person name="Kleiner M."/>
            <person name="Gruber-Vodicka H."/>
            <person name="Dubilier N."/>
            <person name="Leisch N."/>
        </authorList>
    </citation>
    <scope>NUCLEOTIDE SEQUENCE [LARGE SCALE GENOMIC DNA]</scope>
    <source>
        <strain evidence="1">IAP13</strain>
    </source>
</reference>
<accession>A0AA90NP19</accession>
<keyword evidence="2" id="KW-1185">Reference proteome</keyword>
<evidence type="ECO:0000313" key="1">
    <source>
        <dbReference type="EMBL" id="MDP0590380.1"/>
    </source>
</evidence>
<comment type="caution">
    <text evidence="1">The sequence shown here is derived from an EMBL/GenBank/DDBJ whole genome shotgun (WGS) entry which is preliminary data.</text>
</comment>
<sequence length="64" mass="7321">AVRDSLELKRCHLGAYDAGEVHRHSLRRRKTATKFHKNGCCKSAGEVQARLRLYTLANCRTHET</sequence>
<dbReference type="AlphaFoldDB" id="A0AA90NP19"/>
<proteinExistence type="predicted"/>
<protein>
    <submittedName>
        <fullName evidence="1">Uncharacterized protein</fullName>
    </submittedName>
</protein>
<gene>
    <name evidence="1" type="ORF">QS748_14795</name>
</gene>
<organism evidence="1 2">
    <name type="scientific">Candidatus Endonucleibacter bathymodioli</name>
    <dbReference type="NCBI Taxonomy" id="539814"/>
    <lineage>
        <taxon>Bacteria</taxon>
        <taxon>Pseudomonadati</taxon>
        <taxon>Pseudomonadota</taxon>
        <taxon>Gammaproteobacteria</taxon>
        <taxon>Oceanospirillales</taxon>
        <taxon>Endozoicomonadaceae</taxon>
        <taxon>Candidatus Endonucleibacter</taxon>
    </lineage>
</organism>
<name>A0AA90NP19_9GAMM</name>
<evidence type="ECO:0000313" key="2">
    <source>
        <dbReference type="Proteomes" id="UP001178148"/>
    </source>
</evidence>
<feature type="non-terminal residue" evidence="1">
    <location>
        <position position="1"/>
    </location>
</feature>